<accession>A0A8J3RG05</accession>
<dbReference type="InterPro" id="IPR038765">
    <property type="entry name" value="Papain-like_cys_pep_sf"/>
</dbReference>
<keyword evidence="5" id="KW-1185">Reference proteome</keyword>
<feature type="transmembrane region" description="Helical" evidence="2">
    <location>
        <begin position="53"/>
        <end position="72"/>
    </location>
</feature>
<dbReference type="PANTHER" id="PTHR42736">
    <property type="entry name" value="PROTEIN-GLUTAMINE GAMMA-GLUTAMYLTRANSFERASE"/>
    <property type="match status" value="1"/>
</dbReference>
<evidence type="ECO:0000313" key="4">
    <source>
        <dbReference type="EMBL" id="GIH74174.1"/>
    </source>
</evidence>
<feature type="transmembrane region" description="Helical" evidence="2">
    <location>
        <begin position="618"/>
        <end position="638"/>
    </location>
</feature>
<name>A0A8J3RG05_9ACTN</name>
<keyword evidence="2" id="KW-0472">Membrane</keyword>
<sequence length="810" mass="86671">MRLPIAAGVATGAVALTLYPLFQAGAWFWASLGAILVVTSVGMLATRYTLPNWLAPLAQLFAFWIYLTAVFTGDEAWARVVPTKESLVGLLRLVAAGFADIQRFAVPVPDNAGIVLLTCGGVGLIAIMVDFCSARLRRSALAGLPLLSLFVVPASFLGDPLSWPTVVIGALGFLGLLVADGQERVSHWGRAVLVRRTPSFIAPRPAADTGTLRLSGKRVGVTAVALAILLPSLLPTLEPDPLFGFGVGDGNGRGGNSISIPNPIVNLRGELSLPGNSTVLTYTTSDNLPRYLRLYSLDNFDGEQWTMPETKGRPDDLISDAPLPPPPGQGQSVPTSQVSLEVTVSEEVRNMNFLPLPYPASRVRIEGDWRPDRDTLMVFSTRDTAEGLTYQVVSNEPRPTAENLKTAGAIPQAIQQRYLTLPDNLPREILDKAGEVTEAGATPYEKAVKLQEFFTTTGGFSYTLATQGHDGPALSDFVLRSRAGYCEQFAAAMAVLARAVDIPSRVAIGYTGGTSVSGRWNVRTHDSHAWPELYFEGAGWLRFEPTPSGPAGQGTATRPPYTFPEVTTGGDDEPTAQPSAGPTGSDTPTGAANNRRNPLLDQEFGGTPITVDEGMPTAAKIGIGAVVVVLLLLVPAMLRWEQRARRRRVYSRPAVVVGSAGEGPGGGPGVVAVRSNRGEAGVAAAWAELDDALCDYGMSRQPSESPRALARRLSEQYEFSPEAAASMAKLAEAVERMLFARTPGETGSLREDVRRVRRALAATVSRGRRIRAVLLPPSTLLRARALGTRMLDGFDRLENIRIGRPARRNA</sequence>
<dbReference type="PANTHER" id="PTHR42736:SF1">
    <property type="entry name" value="PROTEIN-GLUTAMINE GAMMA-GLUTAMYLTRANSFERASE"/>
    <property type="match status" value="1"/>
</dbReference>
<proteinExistence type="predicted"/>
<evidence type="ECO:0000259" key="3">
    <source>
        <dbReference type="SMART" id="SM00460"/>
    </source>
</evidence>
<dbReference type="Proteomes" id="UP000616724">
    <property type="component" value="Unassembled WGS sequence"/>
</dbReference>
<dbReference type="InterPro" id="IPR052901">
    <property type="entry name" value="Bact_TGase-like"/>
</dbReference>
<dbReference type="InterPro" id="IPR021878">
    <property type="entry name" value="TgpA_N"/>
</dbReference>
<evidence type="ECO:0000256" key="1">
    <source>
        <dbReference type="SAM" id="MobiDB-lite"/>
    </source>
</evidence>
<feature type="region of interest" description="Disordered" evidence="1">
    <location>
        <begin position="305"/>
        <end position="334"/>
    </location>
</feature>
<feature type="transmembrane region" description="Helical" evidence="2">
    <location>
        <begin position="25"/>
        <end position="46"/>
    </location>
</feature>
<dbReference type="InterPro" id="IPR002931">
    <property type="entry name" value="Transglutaminase-like"/>
</dbReference>
<dbReference type="InterPro" id="IPR025403">
    <property type="entry name" value="TgpA-like_C"/>
</dbReference>
<feature type="region of interest" description="Disordered" evidence="1">
    <location>
        <begin position="545"/>
        <end position="604"/>
    </location>
</feature>
<dbReference type="SUPFAM" id="SSF54001">
    <property type="entry name" value="Cysteine proteinases"/>
    <property type="match status" value="1"/>
</dbReference>
<dbReference type="EMBL" id="BOOH01000004">
    <property type="protein sequence ID" value="GIH74174.1"/>
    <property type="molecule type" value="Genomic_DNA"/>
</dbReference>
<dbReference type="RefSeq" id="WP_203888902.1">
    <property type="nucleotide sequence ID" value="NZ_BOOH01000004.1"/>
</dbReference>
<reference evidence="4 5" key="1">
    <citation type="submission" date="2021-01" db="EMBL/GenBank/DDBJ databases">
        <title>Whole genome shotgun sequence of Planobispora longispora NBRC 13918.</title>
        <authorList>
            <person name="Komaki H."/>
            <person name="Tamura T."/>
        </authorList>
    </citation>
    <scope>NUCLEOTIDE SEQUENCE [LARGE SCALE GENOMIC DNA]</scope>
    <source>
        <strain evidence="4 5">NBRC 13918</strain>
    </source>
</reference>
<keyword evidence="2" id="KW-0812">Transmembrane</keyword>
<feature type="transmembrane region" description="Helical" evidence="2">
    <location>
        <begin position="112"/>
        <end position="132"/>
    </location>
</feature>
<gene>
    <name evidence="4" type="ORF">Plo01_06030</name>
</gene>
<feature type="domain" description="Transglutaminase-like" evidence="3">
    <location>
        <begin position="478"/>
        <end position="547"/>
    </location>
</feature>
<dbReference type="Gene3D" id="3.10.620.30">
    <property type="match status" value="1"/>
</dbReference>
<evidence type="ECO:0000256" key="2">
    <source>
        <dbReference type="SAM" id="Phobius"/>
    </source>
</evidence>
<dbReference type="SMART" id="SM00460">
    <property type="entry name" value="TGc"/>
    <property type="match status" value="1"/>
</dbReference>
<keyword evidence="2" id="KW-1133">Transmembrane helix</keyword>
<evidence type="ECO:0000313" key="5">
    <source>
        <dbReference type="Proteomes" id="UP000616724"/>
    </source>
</evidence>
<comment type="caution">
    <text evidence="4">The sequence shown here is derived from an EMBL/GenBank/DDBJ whole genome shotgun (WGS) entry which is preliminary data.</text>
</comment>
<dbReference type="Pfam" id="PF01841">
    <property type="entry name" value="Transglut_core"/>
    <property type="match status" value="1"/>
</dbReference>
<dbReference type="AlphaFoldDB" id="A0A8J3RG05"/>
<feature type="compositionally biased region" description="Polar residues" evidence="1">
    <location>
        <begin position="576"/>
        <end position="596"/>
    </location>
</feature>
<protein>
    <submittedName>
        <fullName evidence="4">Transglutaminase</fullName>
    </submittedName>
</protein>
<feature type="transmembrane region" description="Helical" evidence="2">
    <location>
        <begin position="139"/>
        <end position="156"/>
    </location>
</feature>
<dbReference type="Pfam" id="PF13559">
    <property type="entry name" value="DUF4129"/>
    <property type="match status" value="1"/>
</dbReference>
<organism evidence="4 5">
    <name type="scientific">Planobispora longispora</name>
    <dbReference type="NCBI Taxonomy" id="28887"/>
    <lineage>
        <taxon>Bacteria</taxon>
        <taxon>Bacillati</taxon>
        <taxon>Actinomycetota</taxon>
        <taxon>Actinomycetes</taxon>
        <taxon>Streptosporangiales</taxon>
        <taxon>Streptosporangiaceae</taxon>
        <taxon>Planobispora</taxon>
    </lineage>
</organism>
<dbReference type="Pfam" id="PF11992">
    <property type="entry name" value="TgpA_N"/>
    <property type="match status" value="1"/>
</dbReference>